<dbReference type="Proteomes" id="UP000737018">
    <property type="component" value="Unassembled WGS sequence"/>
</dbReference>
<keyword evidence="4" id="KW-1185">Reference proteome</keyword>
<reference evidence="3" key="1">
    <citation type="submission" date="2020-03" db="EMBL/GenBank/DDBJ databases">
        <title>Castanea mollissima Vanexum genome sequencing.</title>
        <authorList>
            <person name="Staton M."/>
        </authorList>
    </citation>
    <scope>NUCLEOTIDE SEQUENCE</scope>
    <source>
        <tissue evidence="3">Leaf</tissue>
    </source>
</reference>
<feature type="domain" description="Sieve element occlusion N-terminal" evidence="1">
    <location>
        <begin position="25"/>
        <end position="297"/>
    </location>
</feature>
<dbReference type="PANTHER" id="PTHR33232:SF18">
    <property type="entry name" value="PROTEIN SIEVE ELEMENT OCCLUSION B-LIKE"/>
    <property type="match status" value="1"/>
</dbReference>
<evidence type="ECO:0000313" key="3">
    <source>
        <dbReference type="EMBL" id="KAF3965679.1"/>
    </source>
</evidence>
<dbReference type="InterPro" id="IPR027942">
    <property type="entry name" value="SEO_N"/>
</dbReference>
<evidence type="ECO:0000313" key="4">
    <source>
        <dbReference type="Proteomes" id="UP000737018"/>
    </source>
</evidence>
<organism evidence="3 4">
    <name type="scientific">Castanea mollissima</name>
    <name type="common">Chinese chestnut</name>
    <dbReference type="NCBI Taxonomy" id="60419"/>
    <lineage>
        <taxon>Eukaryota</taxon>
        <taxon>Viridiplantae</taxon>
        <taxon>Streptophyta</taxon>
        <taxon>Embryophyta</taxon>
        <taxon>Tracheophyta</taxon>
        <taxon>Spermatophyta</taxon>
        <taxon>Magnoliopsida</taxon>
        <taxon>eudicotyledons</taxon>
        <taxon>Gunneridae</taxon>
        <taxon>Pentapetalae</taxon>
        <taxon>rosids</taxon>
        <taxon>fabids</taxon>
        <taxon>Fagales</taxon>
        <taxon>Fagaceae</taxon>
        <taxon>Castanea</taxon>
    </lineage>
</organism>
<evidence type="ECO:0008006" key="5">
    <source>
        <dbReference type="Google" id="ProtNLM"/>
    </source>
</evidence>
<evidence type="ECO:0000259" key="1">
    <source>
        <dbReference type="Pfam" id="PF14576"/>
    </source>
</evidence>
<dbReference type="InterPro" id="IPR027944">
    <property type="entry name" value="SEO_C"/>
</dbReference>
<sequence>MASNKIALASAQQPIKAELSVFTMSDEQIMNHIYATHVHADDDNFDEDSLFSIVENILKRATVVADNVMLGIHGHPENIDEKAPKVGFTPPLCTLKHLSSLMTCKSPGEEFAHKTTVSILNNLSNYSWDSKAVLTLAAFAMEYGEFWLLTQLHSSDQLAKPIGILKRVPTVLSRPGLQKHKKATVELNNLVKVTLEVIQCMFELEKLSIYGTKDVPALSIAMDRIPIDVYWAIITIAACMTQMCCIINDEDRTQDLSPFAQKINYTLNLLRMQITLCRQQIEIIEAYRKLSKLLQTPTEIMEVFKALIFGKDNVQPLIDGSTNRVVNIDVLKKKNVLFYISALDITIDDILILKPIYEGIRKEDQYKIVWIPIVEQWTDELRKKFEMLRFKMPWYVVQHFSPIVGIKFIKEEWNFKSKPILVVMNRQGKVEHPNALHMIRVWGMKAFPFTTTVEETLTNRVDGIGSVWFDIHPNVSNWIKQEKYIFFYGGKDNEWIQQFNKKAATLANDPVMKDKKISIELFCVGKGGKGEDDPNILGHFWNRIESFFFSKTHKNTEQDIVTQEIQKLLSYKTESGWVVLSKGSRLVVSGNGTTMLKVLEEFDKKKELVREVGFEICFKDHYEKIIQTGRHCCRVDIPMNAGKVPEHIKCPECPRIMETYISYKCCHIDGPMNALH</sequence>
<dbReference type="EMBL" id="JRKL02001153">
    <property type="protein sequence ID" value="KAF3965679.1"/>
    <property type="molecule type" value="Genomic_DNA"/>
</dbReference>
<accession>A0A8J4RD61</accession>
<dbReference type="AlphaFoldDB" id="A0A8J4RD61"/>
<dbReference type="GO" id="GO:0010088">
    <property type="term" value="P:phloem development"/>
    <property type="evidence" value="ECO:0007669"/>
    <property type="project" value="InterPro"/>
</dbReference>
<dbReference type="PANTHER" id="PTHR33232">
    <property type="entry name" value="PROTEIN SIEVE ELEMENT OCCLUSION B-LIKE"/>
    <property type="match status" value="1"/>
</dbReference>
<evidence type="ECO:0000259" key="2">
    <source>
        <dbReference type="Pfam" id="PF14577"/>
    </source>
</evidence>
<feature type="domain" description="Sieve element occlusion C-terminal" evidence="2">
    <location>
        <begin position="534"/>
        <end position="667"/>
    </location>
</feature>
<dbReference type="Pfam" id="PF14576">
    <property type="entry name" value="SEO_N"/>
    <property type="match status" value="1"/>
</dbReference>
<feature type="domain" description="Sieve element occlusion C-terminal" evidence="2">
    <location>
        <begin position="470"/>
        <end position="532"/>
    </location>
</feature>
<dbReference type="InterPro" id="IPR039299">
    <property type="entry name" value="SEOA"/>
</dbReference>
<gene>
    <name evidence="3" type="ORF">CMV_010160</name>
</gene>
<protein>
    <recommendedName>
        <fullName evidence="5">Sieve element occlusion</fullName>
    </recommendedName>
</protein>
<proteinExistence type="predicted"/>
<name>A0A8J4RD61_9ROSI</name>
<dbReference type="Pfam" id="PF14577">
    <property type="entry name" value="SEO_C"/>
    <property type="match status" value="2"/>
</dbReference>
<comment type="caution">
    <text evidence="3">The sequence shown here is derived from an EMBL/GenBank/DDBJ whole genome shotgun (WGS) entry which is preliminary data.</text>
</comment>
<dbReference type="OrthoDB" id="1478893at2759"/>